<protein>
    <recommendedName>
        <fullName evidence="3">CHAD domain-containing protein</fullName>
    </recommendedName>
</protein>
<evidence type="ECO:0008006" key="3">
    <source>
        <dbReference type="Google" id="ProtNLM"/>
    </source>
</evidence>
<proteinExistence type="predicted"/>
<reference evidence="1" key="1">
    <citation type="submission" date="2022-08" db="EMBL/GenBank/DDBJ databases">
        <title>The complete genome sequence of the thermophilic bacterium Laceyella sacchari FBKL4.010 reveals the basis for tetramethylpyrazine biosynthesis in Moutai-flavor Daqu.</title>
        <authorList>
            <person name="Li D."/>
            <person name="Huang W."/>
            <person name="Wang C."/>
            <person name="Qiu S."/>
        </authorList>
    </citation>
    <scope>NUCLEOTIDE SEQUENCE</scope>
    <source>
        <strain evidence="1">FBKL4.014</strain>
    </source>
</reference>
<evidence type="ECO:0000313" key="2">
    <source>
        <dbReference type="Proteomes" id="UP001058650"/>
    </source>
</evidence>
<sequence length="196" mass="23194">MNKRDGHFPYRRDKTRTSEEKQITALLRFLHHSAVKQGLGLYPGLEEERALSKDLLTLRRQALFPQSPARQNANSLWRFMHADAFSKLRKYFTLLEERFDDMHDRVQTLGIIKDLLHQLKNELHPDLHKYERRICLIIHDAIHKTKAERLTAEHLDVLSRSIDALVNGNCNKQTFRRVDQWLRHHGLNWIMGDDGE</sequence>
<organism evidence="1 2">
    <name type="scientific">Laceyella sacchari</name>
    <name type="common">Thermoactinomyces thalpophilus</name>
    <dbReference type="NCBI Taxonomy" id="37482"/>
    <lineage>
        <taxon>Bacteria</taxon>
        <taxon>Bacillati</taxon>
        <taxon>Bacillota</taxon>
        <taxon>Bacilli</taxon>
        <taxon>Bacillales</taxon>
        <taxon>Thermoactinomycetaceae</taxon>
        <taxon>Laceyella</taxon>
    </lineage>
</organism>
<gene>
    <name evidence="1" type="ORF">NYR52_02495</name>
</gene>
<dbReference type="Proteomes" id="UP001058650">
    <property type="component" value="Chromosome"/>
</dbReference>
<evidence type="ECO:0000313" key="1">
    <source>
        <dbReference type="EMBL" id="UWE04054.1"/>
    </source>
</evidence>
<dbReference type="EMBL" id="CP103866">
    <property type="protein sequence ID" value="UWE04054.1"/>
    <property type="molecule type" value="Genomic_DNA"/>
</dbReference>
<name>A0ABY5U4I4_LACSH</name>
<dbReference type="RefSeq" id="WP_054095683.1">
    <property type="nucleotide sequence ID" value="NZ_CP103866.1"/>
</dbReference>
<accession>A0ABY5U4I4</accession>
<keyword evidence="2" id="KW-1185">Reference proteome</keyword>